<accession>A0A314XT45</accession>
<feature type="domain" description="NB-ARC" evidence="4">
    <location>
        <begin position="161"/>
        <end position="326"/>
    </location>
</feature>
<dbReference type="PANTHER" id="PTHR33463">
    <property type="entry name" value="NB-ARC DOMAIN-CONTAINING PROTEIN-RELATED"/>
    <property type="match status" value="1"/>
</dbReference>
<dbReference type="PANTHER" id="PTHR33463:SF203">
    <property type="entry name" value="AAA+ ATPASE DOMAIN-CONTAINING PROTEIN"/>
    <property type="match status" value="1"/>
</dbReference>
<dbReference type="Pfam" id="PF00931">
    <property type="entry name" value="NB-ARC"/>
    <property type="match status" value="1"/>
</dbReference>
<dbReference type="InterPro" id="IPR050905">
    <property type="entry name" value="Plant_NBS-LRR"/>
</dbReference>
<comment type="caution">
    <text evidence="5">The sequence shown here is derived from an EMBL/GenBank/DDBJ whole genome shotgun (WGS) entry which is preliminary data.</text>
</comment>
<protein>
    <submittedName>
        <fullName evidence="5">Putative disease resistance protein</fullName>
    </submittedName>
</protein>
<keyword evidence="1" id="KW-0547">Nucleotide-binding</keyword>
<evidence type="ECO:0000256" key="1">
    <source>
        <dbReference type="ARBA" id="ARBA00022741"/>
    </source>
</evidence>
<evidence type="ECO:0000259" key="4">
    <source>
        <dbReference type="Pfam" id="PF00931"/>
    </source>
</evidence>
<dbReference type="InterPro" id="IPR027417">
    <property type="entry name" value="P-loop_NTPase"/>
</dbReference>
<dbReference type="InterPro" id="IPR042197">
    <property type="entry name" value="Apaf_helical"/>
</dbReference>
<dbReference type="GO" id="GO:0043531">
    <property type="term" value="F:ADP binding"/>
    <property type="evidence" value="ECO:0007669"/>
    <property type="project" value="InterPro"/>
</dbReference>
<keyword evidence="3" id="KW-0067">ATP-binding</keyword>
<dbReference type="EMBL" id="PJQY01002181">
    <property type="protein sequence ID" value="PQP95809.1"/>
    <property type="molecule type" value="Genomic_DNA"/>
</dbReference>
<sequence>MAEIIVGVIGPVMQLGQWLWSPAKRGLGYMVHYKRNTESLNLQIEELKVKKNRNQNLVDAFQLNGEEPEIKKWFDDANKAIADAAQLTGEVAASKNCISGMCPDLRWRYNLGKKAMEEKEAVNKLLEKGDFQTISVRVPHPIEIESTMSTGGFQAFGSTRKAMDQVMTALKDDNVTVIGVYGMAGVGKTTMVKHVGAQACKDGLFDHVIMGVFTQNPDLRKLQGQLSDMLGFKLEEETELGRAGRLKERILRGKRNLIILDDIWNSSLELASIGIPSHIELQRCKSKVLLTTRRLNVCHAMESHVIIHLDILSEEDSWNLFAKKARKSFESRNFYNVARKIATECAGLPIALITVARALGDKDFEEWKEAARRLERSQPANFEDEGDVFKCIKLSYDFLKDKDAKSCLLLCSLFQEDSDIAIQDLFSYGFGYGLFRDGKTLKESQSYSTFSDQVP</sequence>
<dbReference type="GO" id="GO:0005524">
    <property type="term" value="F:ATP binding"/>
    <property type="evidence" value="ECO:0007669"/>
    <property type="project" value="UniProtKB-KW"/>
</dbReference>
<dbReference type="SUPFAM" id="SSF52540">
    <property type="entry name" value="P-loop containing nucleoside triphosphate hydrolases"/>
    <property type="match status" value="1"/>
</dbReference>
<dbReference type="Gene3D" id="3.40.50.300">
    <property type="entry name" value="P-loop containing nucleotide triphosphate hydrolases"/>
    <property type="match status" value="1"/>
</dbReference>
<dbReference type="PRINTS" id="PR00364">
    <property type="entry name" value="DISEASERSIST"/>
</dbReference>
<dbReference type="GO" id="GO:0006952">
    <property type="term" value="P:defense response"/>
    <property type="evidence" value="ECO:0007669"/>
    <property type="project" value="UniProtKB-KW"/>
</dbReference>
<evidence type="ECO:0000256" key="3">
    <source>
        <dbReference type="ARBA" id="ARBA00022840"/>
    </source>
</evidence>
<dbReference type="AlphaFoldDB" id="A0A314XT45"/>
<organism evidence="5 6">
    <name type="scientific">Prunus yedoensis var. nudiflora</name>
    <dbReference type="NCBI Taxonomy" id="2094558"/>
    <lineage>
        <taxon>Eukaryota</taxon>
        <taxon>Viridiplantae</taxon>
        <taxon>Streptophyta</taxon>
        <taxon>Embryophyta</taxon>
        <taxon>Tracheophyta</taxon>
        <taxon>Spermatophyta</taxon>
        <taxon>Magnoliopsida</taxon>
        <taxon>eudicotyledons</taxon>
        <taxon>Gunneridae</taxon>
        <taxon>Pentapetalae</taxon>
        <taxon>rosids</taxon>
        <taxon>fabids</taxon>
        <taxon>Rosales</taxon>
        <taxon>Rosaceae</taxon>
        <taxon>Amygdaloideae</taxon>
        <taxon>Amygdaleae</taxon>
        <taxon>Prunus</taxon>
    </lineage>
</organism>
<dbReference type="Proteomes" id="UP000250321">
    <property type="component" value="Unassembled WGS sequence"/>
</dbReference>
<evidence type="ECO:0000313" key="5">
    <source>
        <dbReference type="EMBL" id="PQP95809.1"/>
    </source>
</evidence>
<dbReference type="OrthoDB" id="1162094at2759"/>
<dbReference type="STRING" id="2094558.A0A314XT45"/>
<dbReference type="InterPro" id="IPR002182">
    <property type="entry name" value="NB-ARC"/>
</dbReference>
<name>A0A314XT45_PRUYE</name>
<dbReference type="Gene3D" id="1.10.8.430">
    <property type="entry name" value="Helical domain of apoptotic protease-activating factors"/>
    <property type="match status" value="1"/>
</dbReference>
<evidence type="ECO:0000256" key="2">
    <source>
        <dbReference type="ARBA" id="ARBA00022821"/>
    </source>
</evidence>
<gene>
    <name evidence="5" type="ORF">Pyn_11696</name>
</gene>
<keyword evidence="6" id="KW-1185">Reference proteome</keyword>
<proteinExistence type="predicted"/>
<evidence type="ECO:0000313" key="6">
    <source>
        <dbReference type="Proteomes" id="UP000250321"/>
    </source>
</evidence>
<reference evidence="5 6" key="1">
    <citation type="submission" date="2018-02" db="EMBL/GenBank/DDBJ databases">
        <title>Draft genome of wild Prunus yedoensis var. nudiflora.</title>
        <authorList>
            <person name="Baek S."/>
            <person name="Kim J.-H."/>
            <person name="Choi K."/>
            <person name="Kim G.-B."/>
            <person name="Cho A."/>
            <person name="Jang H."/>
            <person name="Shin C.-H."/>
            <person name="Yu H.-J."/>
            <person name="Mun J.-H."/>
        </authorList>
    </citation>
    <scope>NUCLEOTIDE SEQUENCE [LARGE SCALE GENOMIC DNA]</scope>
    <source>
        <strain evidence="6">cv. Jeju island</strain>
        <tissue evidence="5">Leaf</tissue>
    </source>
</reference>
<keyword evidence="2" id="KW-0611">Plant defense</keyword>